<dbReference type="InterPro" id="IPR003782">
    <property type="entry name" value="SCO1/SenC"/>
</dbReference>
<feature type="disulfide bond" description="Redox-active" evidence="4">
    <location>
        <begin position="262"/>
        <end position="268"/>
    </location>
</feature>
<dbReference type="AlphaFoldDB" id="A0A7Z0TY68"/>
<dbReference type="Gene3D" id="3.40.30.10">
    <property type="entry name" value="Glutaredoxin"/>
    <property type="match status" value="1"/>
</dbReference>
<evidence type="ECO:0000256" key="4">
    <source>
        <dbReference type="PIRSR" id="PIRSR603782-2"/>
    </source>
</evidence>
<dbReference type="InterPro" id="IPR013766">
    <property type="entry name" value="Thioredoxin_domain"/>
</dbReference>
<dbReference type="Proteomes" id="UP000564836">
    <property type="component" value="Plasmid pBb323S2a"/>
</dbReference>
<reference evidence="7 8" key="3">
    <citation type="journal article" date="2022" name="Int. J. Syst. Evol. Microbiol.">
        <title>Strains of Bradyrhizobium barranii sp. nov. associated with legumes native to Canada are symbionts of soybeans and belong to different subspecies (subsp. barranii subsp. nov. and subsp. apii subsp. nov.) and symbiovars (sv. glycinearum and sv. septentrionale).</title>
        <authorList>
            <person name="Bromfield E.S.P."/>
            <person name="Cloutier S."/>
            <person name="Wasai-Hara S."/>
            <person name="Minamisawa K."/>
        </authorList>
    </citation>
    <scope>NUCLEOTIDE SEQUENCE [LARGE SCALE GENOMIC DNA]</scope>
    <source>
        <strain evidence="7 8">323S2</strain>
        <plasmid evidence="8">pBb323S2a</plasmid>
    </source>
</reference>
<keyword evidence="7" id="KW-0614">Plasmid</keyword>
<feature type="binding site" evidence="3">
    <location>
        <position position="262"/>
    </location>
    <ligand>
        <name>Cu cation</name>
        <dbReference type="ChEBI" id="CHEBI:23378"/>
    </ligand>
</feature>
<reference evidence="7 8" key="1">
    <citation type="journal article" date="2017" name="Syst. Appl. Microbiol.">
        <title>Soybeans inoculated with root zone soils of Canadian native legumes harbour diverse and novel Bradyrhizobium spp. that possess agricultural potential.</title>
        <authorList>
            <person name="Bromfield E.S.P."/>
            <person name="Cloutier S."/>
            <person name="Tambong J.T."/>
            <person name="Tran Thi T.V."/>
        </authorList>
    </citation>
    <scope>NUCLEOTIDE SEQUENCE [LARGE SCALE GENOMIC DNA]</scope>
    <source>
        <strain evidence="7 8">323S2</strain>
    </source>
</reference>
<evidence type="ECO:0000256" key="2">
    <source>
        <dbReference type="ARBA" id="ARBA00023008"/>
    </source>
</evidence>
<keyword evidence="4" id="KW-1015">Disulfide bond</keyword>
<evidence type="ECO:0000313" key="8">
    <source>
        <dbReference type="Proteomes" id="UP000564836"/>
    </source>
</evidence>
<feature type="domain" description="Thioredoxin" evidence="5">
    <location>
        <begin position="221"/>
        <end position="389"/>
    </location>
</feature>
<evidence type="ECO:0000256" key="3">
    <source>
        <dbReference type="PIRSR" id="PIRSR603782-1"/>
    </source>
</evidence>
<dbReference type="InterPro" id="IPR036249">
    <property type="entry name" value="Thioredoxin-like_sf"/>
</dbReference>
<dbReference type="GO" id="GO:0046872">
    <property type="term" value="F:metal ion binding"/>
    <property type="evidence" value="ECO:0007669"/>
    <property type="project" value="UniProtKB-KW"/>
</dbReference>
<evidence type="ECO:0000313" key="6">
    <source>
        <dbReference type="EMBL" id="NYY96650.1"/>
    </source>
</evidence>
<keyword evidence="3" id="KW-0479">Metal-binding</keyword>
<sequence>MRADPVIQADAPRLDGSLPEQTFAALVDQLRPRGRESAPDLVSLLAVSHAVFHGRSASSAARMRAYAMAAFHDTGLPDQALPYIVEVLETSFHPNLVAAAARAVRGMAAPDARLADYLIRSIYNIWQNDQPVTFETYDVKWPLTSFSTALLEVLDTLAWLGPQARHVIPELDTLSSNFSKRFSPRVRAAIVRCIETLRPSAAESPKACCCGSAPLIDSRAVTSGKDLDIASVELEDQDGRKFEWHQFFKGKPSVLAFFYTTCMNPRKCALTIYNLVSIHQRVSDAGLDDQVRIAAITYDPQRDTPAVLRQYGESKGVRFGADCKMMRVSNQFDGVIEAFELGVNYIGNQVNDHRVELYLLDCDGKITHTFLRLQADPEKVITELARLARVSLLKRACSDE</sequence>
<dbReference type="PANTHER" id="PTHR12151:SF25">
    <property type="entry name" value="LINALOOL DEHYDRATASE_ISOMERASE DOMAIN-CONTAINING PROTEIN"/>
    <property type="match status" value="1"/>
</dbReference>
<dbReference type="CDD" id="cd02968">
    <property type="entry name" value="SCO"/>
    <property type="match status" value="1"/>
</dbReference>
<protein>
    <submittedName>
        <fullName evidence="6">SCO family protein</fullName>
    </submittedName>
</protein>
<keyword evidence="2 3" id="KW-0186">Copper</keyword>
<evidence type="ECO:0000256" key="1">
    <source>
        <dbReference type="ARBA" id="ARBA00010996"/>
    </source>
</evidence>
<organism evidence="6">
    <name type="scientific">Bradyrhizobium barranii subsp. barranii</name>
    <dbReference type="NCBI Taxonomy" id="2823807"/>
    <lineage>
        <taxon>Bacteria</taxon>
        <taxon>Pseudomonadati</taxon>
        <taxon>Pseudomonadota</taxon>
        <taxon>Alphaproteobacteria</taxon>
        <taxon>Hyphomicrobiales</taxon>
        <taxon>Nitrobacteraceae</taxon>
        <taxon>Bradyrhizobium</taxon>
        <taxon>Bradyrhizobium barranii</taxon>
    </lineage>
</organism>
<dbReference type="EMBL" id="CP088278">
    <property type="protein sequence ID" value="UGX89786.1"/>
    <property type="molecule type" value="Genomic_DNA"/>
</dbReference>
<dbReference type="PANTHER" id="PTHR12151">
    <property type="entry name" value="ELECTRON TRANSPORT PROTIN SCO1/SENC FAMILY MEMBER"/>
    <property type="match status" value="1"/>
</dbReference>
<geneLocation type="plasmid" evidence="7 8">
    <name>pBb323S2a</name>
</geneLocation>
<accession>A0A7Z0TY68</accession>
<feature type="binding site" evidence="3">
    <location>
        <position position="268"/>
    </location>
    <ligand>
        <name>Cu cation</name>
        <dbReference type="ChEBI" id="CHEBI:23378"/>
    </ligand>
</feature>
<dbReference type="RefSeq" id="WP_180672153.1">
    <property type="nucleotide sequence ID" value="NZ_CP088278.1"/>
</dbReference>
<gene>
    <name evidence="7" type="ORF">G6321_00001990</name>
    <name evidence="6" type="ORF">G6321_52875</name>
</gene>
<evidence type="ECO:0000259" key="5">
    <source>
        <dbReference type="PROSITE" id="PS51352"/>
    </source>
</evidence>
<reference evidence="6" key="2">
    <citation type="submission" date="2020-06" db="EMBL/GenBank/DDBJ databases">
        <title>Whole Genome Sequence of Bradyrhizobium sp. Strain 323S2.</title>
        <authorList>
            <person name="Bromfield E.S.P."/>
        </authorList>
    </citation>
    <scope>NUCLEOTIDE SEQUENCE [LARGE SCALE GENOMIC DNA]</scope>
    <source>
        <strain evidence="6">323S2</strain>
    </source>
</reference>
<dbReference type="EMBL" id="JACBFH010000004">
    <property type="protein sequence ID" value="NYY96650.1"/>
    <property type="molecule type" value="Genomic_DNA"/>
</dbReference>
<evidence type="ECO:0000313" key="7">
    <source>
        <dbReference type="EMBL" id="UGX89786.1"/>
    </source>
</evidence>
<dbReference type="PROSITE" id="PS51352">
    <property type="entry name" value="THIOREDOXIN_2"/>
    <property type="match status" value="1"/>
</dbReference>
<proteinExistence type="inferred from homology"/>
<comment type="similarity">
    <text evidence="1">Belongs to the SCO1/2 family.</text>
</comment>
<dbReference type="SUPFAM" id="SSF52833">
    <property type="entry name" value="Thioredoxin-like"/>
    <property type="match status" value="1"/>
</dbReference>
<name>A0A7Z0TY68_9BRAD</name>
<feature type="binding site" evidence="3">
    <location>
        <position position="353"/>
    </location>
    <ligand>
        <name>Cu cation</name>
        <dbReference type="ChEBI" id="CHEBI:23378"/>
    </ligand>
</feature>
<dbReference type="Pfam" id="PF02630">
    <property type="entry name" value="SCO1-SenC"/>
    <property type="match status" value="1"/>
</dbReference>